<keyword evidence="1" id="KW-0175">Coiled coil</keyword>
<feature type="compositionally biased region" description="Basic and acidic residues" evidence="2">
    <location>
        <begin position="697"/>
        <end position="707"/>
    </location>
</feature>
<feature type="coiled-coil region" evidence="1">
    <location>
        <begin position="375"/>
        <end position="405"/>
    </location>
</feature>
<dbReference type="EMBL" id="CALNXI010000251">
    <property type="protein sequence ID" value="CAH3023225.1"/>
    <property type="molecule type" value="Genomic_DNA"/>
</dbReference>
<feature type="region of interest" description="Disordered" evidence="2">
    <location>
        <begin position="1"/>
        <end position="118"/>
    </location>
</feature>
<feature type="compositionally biased region" description="Polar residues" evidence="2">
    <location>
        <begin position="708"/>
        <end position="733"/>
    </location>
</feature>
<feature type="region of interest" description="Disordered" evidence="2">
    <location>
        <begin position="508"/>
        <end position="533"/>
    </location>
</feature>
<keyword evidence="4" id="KW-1185">Reference proteome</keyword>
<evidence type="ECO:0000256" key="2">
    <source>
        <dbReference type="SAM" id="MobiDB-lite"/>
    </source>
</evidence>
<feature type="coiled-coil region" evidence="1">
    <location>
        <begin position="478"/>
        <end position="508"/>
    </location>
</feature>
<feature type="region of interest" description="Disordered" evidence="2">
    <location>
        <begin position="853"/>
        <end position="874"/>
    </location>
</feature>
<feature type="region of interest" description="Disordered" evidence="2">
    <location>
        <begin position="780"/>
        <end position="812"/>
    </location>
</feature>
<feature type="compositionally biased region" description="Acidic residues" evidence="2">
    <location>
        <begin position="798"/>
        <end position="812"/>
    </location>
</feature>
<reference evidence="3 4" key="1">
    <citation type="submission" date="2022-05" db="EMBL/GenBank/DDBJ databases">
        <authorList>
            <consortium name="Genoscope - CEA"/>
            <person name="William W."/>
        </authorList>
    </citation>
    <scope>NUCLEOTIDE SEQUENCE [LARGE SCALE GENOMIC DNA]</scope>
</reference>
<feature type="non-terminal residue" evidence="3">
    <location>
        <position position="1"/>
    </location>
</feature>
<feature type="region of interest" description="Disordered" evidence="2">
    <location>
        <begin position="697"/>
        <end position="754"/>
    </location>
</feature>
<feature type="compositionally biased region" description="Low complexity" evidence="2">
    <location>
        <begin position="69"/>
        <end position="118"/>
    </location>
</feature>
<accession>A0ABN8M518</accession>
<proteinExistence type="predicted"/>
<comment type="caution">
    <text evidence="3">The sequence shown here is derived from an EMBL/GenBank/DDBJ whole genome shotgun (WGS) entry which is preliminary data.</text>
</comment>
<dbReference type="Proteomes" id="UP001159427">
    <property type="component" value="Unassembled WGS sequence"/>
</dbReference>
<sequence length="961" mass="106765">DNLDNRGNRDNWDNPDSPEKPWDKRDNQGQLGKASQRGQPGQPGQPEQLGHPGQLEQLGQPRQPGNLGTTGTTETTGTIATNGTTGTTGTTRTTRTTGATGTSGTNRTTETTGTTGTIGITGNKDVIHISFRSLGLEKPDTVPCSQCEKVYIGETGRQLGTRITEHRKAAEKISDRNFTRSTRRAFTNEHHKSAITDHVCQNNHIMNWEASEIVEQESNKFKRWIKESICIRSNPPTMNRDEGAYQLSPIWTQGDNTDMRILGLVLILFLSEISASRSGRKKTKVYHGKRNFLADAMREMESGEKASNPVSAVGSVPNVIKVVMKPEVPPRRHHHHRHGKRHRENLASFLKLAVRLDKAIKGSHNNKSVQQDNAENALKDTFQFLERVNEQLQNMSQTNTNGERKISSEVTNGSKAKVTKDLVQNDTFPLIPELRSIVVHGKPFDPDATRAAFAKAKQIVWESVGQDPTGTDIGHLNNTKLTNAVALLEMAVREAEKMQRNNTNIVNQGKSASDKIPDTTQLKVPSQRSKQDSHQLKILKRLLLQELKQANYTKDQAAAHLSYVKNLTSDAKNMPAKNSTNLSLNKQTQGNKPVIPTHGIGNISLEESTKGQQINEPQNGKGDQLLSFANAVQEQNHHRQQPQQRFFQPILSKDRLAARKAFGTAQKLVKAFQARQELYKAENDFFKRVHEMLNKKDVSESPAEKQDSTLASQPTVASPIQSPLSQPPVNTANGLTGLGGEGKKETSEAQKKFEEAAHLEEKVAAQQDAMYDALMGHSTRNKGLGGYNEDGAIRGIPEQDDDSYNTEDYGDFKDSDEEAERKFYHDHRQGDFESKAEDDTSFSLRNKITSMKSKGSGSMEFSGNGRGSAHKDTKPTISKLYSSFESSGDYIRNNKLVSKTHKKAIISKPSIAHHLIKTYRKGSRSLRKNISAKRTIIPKIVKKKNPLEKDITATNLRIHVL</sequence>
<feature type="compositionally biased region" description="Polar residues" evidence="2">
    <location>
        <begin position="518"/>
        <end position="528"/>
    </location>
</feature>
<feature type="compositionally biased region" description="Low complexity" evidence="2">
    <location>
        <begin position="36"/>
        <end position="54"/>
    </location>
</feature>
<name>A0ABN8M518_9CNID</name>
<feature type="compositionally biased region" description="Basic and acidic residues" evidence="2">
    <location>
        <begin position="1"/>
        <end position="27"/>
    </location>
</feature>
<evidence type="ECO:0000313" key="3">
    <source>
        <dbReference type="EMBL" id="CAH3023225.1"/>
    </source>
</evidence>
<evidence type="ECO:0000256" key="1">
    <source>
        <dbReference type="SAM" id="Coils"/>
    </source>
</evidence>
<feature type="compositionally biased region" description="Basic and acidic residues" evidence="2">
    <location>
        <begin position="741"/>
        <end position="754"/>
    </location>
</feature>
<evidence type="ECO:0008006" key="5">
    <source>
        <dbReference type="Google" id="ProtNLM"/>
    </source>
</evidence>
<gene>
    <name evidence="3" type="ORF">PEVE_00018533</name>
</gene>
<organism evidence="3 4">
    <name type="scientific">Porites evermanni</name>
    <dbReference type="NCBI Taxonomy" id="104178"/>
    <lineage>
        <taxon>Eukaryota</taxon>
        <taxon>Metazoa</taxon>
        <taxon>Cnidaria</taxon>
        <taxon>Anthozoa</taxon>
        <taxon>Hexacorallia</taxon>
        <taxon>Scleractinia</taxon>
        <taxon>Fungiina</taxon>
        <taxon>Poritidae</taxon>
        <taxon>Porites</taxon>
    </lineage>
</organism>
<protein>
    <recommendedName>
        <fullName evidence="5">GIY-YIG domain-containing protein</fullName>
    </recommendedName>
</protein>
<evidence type="ECO:0000313" key="4">
    <source>
        <dbReference type="Proteomes" id="UP001159427"/>
    </source>
</evidence>